<evidence type="ECO:0000313" key="2">
    <source>
        <dbReference type="EMBL" id="MBB4694483.1"/>
    </source>
</evidence>
<dbReference type="Pfam" id="PF19054">
    <property type="entry name" value="DUF5753"/>
    <property type="match status" value="1"/>
</dbReference>
<evidence type="ECO:0000259" key="1">
    <source>
        <dbReference type="PROSITE" id="PS50943"/>
    </source>
</evidence>
<gene>
    <name evidence="2" type="ORF">BKA14_004631</name>
</gene>
<dbReference type="CDD" id="cd00093">
    <property type="entry name" value="HTH_XRE"/>
    <property type="match status" value="1"/>
</dbReference>
<name>A0A7W7CTN6_9ACTN</name>
<accession>A0A7W7CTN6</accession>
<proteinExistence type="predicted"/>
<dbReference type="Pfam" id="PF13560">
    <property type="entry name" value="HTH_31"/>
    <property type="match status" value="1"/>
</dbReference>
<dbReference type="InterPro" id="IPR010982">
    <property type="entry name" value="Lambda_DNA-bd_dom_sf"/>
</dbReference>
<dbReference type="Proteomes" id="UP000542742">
    <property type="component" value="Unassembled WGS sequence"/>
</dbReference>
<dbReference type="EMBL" id="JACHMF010000001">
    <property type="protein sequence ID" value="MBB4694483.1"/>
    <property type="molecule type" value="Genomic_DNA"/>
</dbReference>
<organism evidence="2 3">
    <name type="scientific">Paractinoplanes abujensis</name>
    <dbReference type="NCBI Taxonomy" id="882441"/>
    <lineage>
        <taxon>Bacteria</taxon>
        <taxon>Bacillati</taxon>
        <taxon>Actinomycetota</taxon>
        <taxon>Actinomycetes</taxon>
        <taxon>Micromonosporales</taxon>
        <taxon>Micromonosporaceae</taxon>
        <taxon>Paractinoplanes</taxon>
    </lineage>
</organism>
<evidence type="ECO:0000313" key="3">
    <source>
        <dbReference type="Proteomes" id="UP000542742"/>
    </source>
</evidence>
<dbReference type="Gene3D" id="1.10.260.40">
    <property type="entry name" value="lambda repressor-like DNA-binding domains"/>
    <property type="match status" value="1"/>
</dbReference>
<dbReference type="InterPro" id="IPR001387">
    <property type="entry name" value="Cro/C1-type_HTH"/>
</dbReference>
<keyword evidence="3" id="KW-1185">Reference proteome</keyword>
<dbReference type="AlphaFoldDB" id="A0A7W7CTN6"/>
<comment type="caution">
    <text evidence="2">The sequence shown here is derived from an EMBL/GenBank/DDBJ whole genome shotgun (WGS) entry which is preliminary data.</text>
</comment>
<dbReference type="InterPro" id="IPR043917">
    <property type="entry name" value="DUF5753"/>
</dbReference>
<sequence length="293" mass="32763">MSDSPDPPQSPGDVGAALAWWRKRRKISGQVLGRRVGMSQAKISRLETGVSTPDPEDVRRIAESLDLPSAEVERLASLAEQSEQPLIDWQAAEPNLTNRQEIIKSLEALVREVRVFQPAVVPGLLQTSEYARSVLKSFRFEVGENELGASELAISEAVAERMARGQALYKPDRQFHFLLAETVLTTMVCEPLDMLGQIKRLREVAALPNVTVKFIRHYTRWPVPPLNGFELMGDRAVMVDTVNSSLVSRADRQVVQQHRRIFEALESVATTDIGPVMDAHQDRYLQMLRSAVA</sequence>
<dbReference type="GO" id="GO:0003677">
    <property type="term" value="F:DNA binding"/>
    <property type="evidence" value="ECO:0007669"/>
    <property type="project" value="InterPro"/>
</dbReference>
<dbReference type="SMART" id="SM00530">
    <property type="entry name" value="HTH_XRE"/>
    <property type="match status" value="1"/>
</dbReference>
<dbReference type="RefSeq" id="WP_184952958.1">
    <property type="nucleotide sequence ID" value="NZ_BOMC01000037.1"/>
</dbReference>
<dbReference type="SUPFAM" id="SSF47413">
    <property type="entry name" value="lambda repressor-like DNA-binding domains"/>
    <property type="match status" value="1"/>
</dbReference>
<dbReference type="PROSITE" id="PS50943">
    <property type="entry name" value="HTH_CROC1"/>
    <property type="match status" value="1"/>
</dbReference>
<protein>
    <submittedName>
        <fullName evidence="2">Transcriptional regulator with XRE-family HTH domain</fullName>
    </submittedName>
</protein>
<feature type="domain" description="HTH cro/C1-type" evidence="1">
    <location>
        <begin position="21"/>
        <end position="72"/>
    </location>
</feature>
<reference evidence="2 3" key="1">
    <citation type="submission" date="2020-08" db="EMBL/GenBank/DDBJ databases">
        <title>Sequencing the genomes of 1000 actinobacteria strains.</title>
        <authorList>
            <person name="Klenk H.-P."/>
        </authorList>
    </citation>
    <scope>NUCLEOTIDE SEQUENCE [LARGE SCALE GENOMIC DNA]</scope>
    <source>
        <strain evidence="2 3">DSM 45518</strain>
    </source>
</reference>